<comment type="caution">
    <text evidence="1">The sequence shown here is derived from an EMBL/GenBank/DDBJ whole genome shotgun (WGS) entry which is preliminary data.</text>
</comment>
<accession>A0A645EX50</accession>
<evidence type="ECO:0000313" key="1">
    <source>
        <dbReference type="EMBL" id="MPN06625.1"/>
    </source>
</evidence>
<gene>
    <name evidence="1" type="ORF">SDC9_153881</name>
</gene>
<sequence length="112" mass="13094">MTVVRLNDLFKLALLRGQLIEVSVRFGVLGVHFIQTFQRVNHFGNRFFHGFTNGMFRVQFWFLRQVTDFNAWLRASFTFNFGINASHDAQQGRFTRAVQTENTDFGAREEAQ</sequence>
<protein>
    <submittedName>
        <fullName evidence="1">Uncharacterized protein</fullName>
    </submittedName>
</protein>
<reference evidence="1" key="1">
    <citation type="submission" date="2019-08" db="EMBL/GenBank/DDBJ databases">
        <authorList>
            <person name="Kucharzyk K."/>
            <person name="Murdoch R.W."/>
            <person name="Higgins S."/>
            <person name="Loffler F."/>
        </authorList>
    </citation>
    <scope>NUCLEOTIDE SEQUENCE</scope>
</reference>
<dbReference type="AlphaFoldDB" id="A0A645EX50"/>
<name>A0A645EX50_9ZZZZ</name>
<dbReference type="EMBL" id="VSSQ01052549">
    <property type="protein sequence ID" value="MPN06625.1"/>
    <property type="molecule type" value="Genomic_DNA"/>
</dbReference>
<proteinExistence type="predicted"/>
<organism evidence="1">
    <name type="scientific">bioreactor metagenome</name>
    <dbReference type="NCBI Taxonomy" id="1076179"/>
    <lineage>
        <taxon>unclassified sequences</taxon>
        <taxon>metagenomes</taxon>
        <taxon>ecological metagenomes</taxon>
    </lineage>
</organism>